<dbReference type="Gene3D" id="1.20.210.10">
    <property type="entry name" value="Cytochrome c oxidase-like, subunit I domain"/>
    <property type="match status" value="1"/>
</dbReference>
<dbReference type="Proteomes" id="UP001589609">
    <property type="component" value="Unassembled WGS sequence"/>
</dbReference>
<gene>
    <name evidence="2" type="ORF">ACFFMS_03245</name>
</gene>
<evidence type="ECO:0000256" key="1">
    <source>
        <dbReference type="SAM" id="Phobius"/>
    </source>
</evidence>
<protein>
    <submittedName>
        <fullName evidence="2">Cytochrome-c oxidase</fullName>
    </submittedName>
</protein>
<dbReference type="RefSeq" id="WP_379947869.1">
    <property type="nucleotide sequence ID" value="NZ_JBHMAF010000016.1"/>
</dbReference>
<sequence>MGLRFLKIAVVYFFIAVCLGLVMGIIHNFAFASVHAHLNLLGWVSMAIFGIIYSIYPKAAETKLAKIHFWLHNIGVPLMQGSLFVMILTGGESLLPVAIISSLLVVVGILLFSINVFKIKANQSVVSKQDVSL</sequence>
<reference evidence="2 3" key="1">
    <citation type="submission" date="2024-09" db="EMBL/GenBank/DDBJ databases">
        <authorList>
            <person name="Sun Q."/>
            <person name="Mori K."/>
        </authorList>
    </citation>
    <scope>NUCLEOTIDE SEQUENCE [LARGE SCALE GENOMIC DNA]</scope>
    <source>
        <strain evidence="2 3">JCM 11201</strain>
    </source>
</reference>
<dbReference type="InterPro" id="IPR036927">
    <property type="entry name" value="Cyt_c_oxase-like_su1_sf"/>
</dbReference>
<keyword evidence="3" id="KW-1185">Reference proteome</keyword>
<feature type="transmembrane region" description="Helical" evidence="1">
    <location>
        <begin position="68"/>
        <end position="88"/>
    </location>
</feature>
<proteinExistence type="predicted"/>
<keyword evidence="1" id="KW-0812">Transmembrane</keyword>
<feature type="transmembrane region" description="Helical" evidence="1">
    <location>
        <begin position="36"/>
        <end position="56"/>
    </location>
</feature>
<evidence type="ECO:0000313" key="3">
    <source>
        <dbReference type="Proteomes" id="UP001589609"/>
    </source>
</evidence>
<evidence type="ECO:0000313" key="2">
    <source>
        <dbReference type="EMBL" id="MFB9757559.1"/>
    </source>
</evidence>
<comment type="caution">
    <text evidence="2">The sequence shown here is derived from an EMBL/GenBank/DDBJ whole genome shotgun (WGS) entry which is preliminary data.</text>
</comment>
<feature type="transmembrane region" description="Helical" evidence="1">
    <location>
        <begin position="9"/>
        <end position="30"/>
    </location>
</feature>
<dbReference type="SUPFAM" id="SSF81442">
    <property type="entry name" value="Cytochrome c oxidase subunit I-like"/>
    <property type="match status" value="1"/>
</dbReference>
<dbReference type="EMBL" id="JBHMAF010000016">
    <property type="protein sequence ID" value="MFB9757559.1"/>
    <property type="molecule type" value="Genomic_DNA"/>
</dbReference>
<organism evidence="2 3">
    <name type="scientific">Ectobacillus funiculus</name>
    <dbReference type="NCBI Taxonomy" id="137993"/>
    <lineage>
        <taxon>Bacteria</taxon>
        <taxon>Bacillati</taxon>
        <taxon>Bacillota</taxon>
        <taxon>Bacilli</taxon>
        <taxon>Bacillales</taxon>
        <taxon>Bacillaceae</taxon>
        <taxon>Ectobacillus</taxon>
    </lineage>
</organism>
<accession>A0ABV5WAE3</accession>
<keyword evidence="1" id="KW-1133">Transmembrane helix</keyword>
<name>A0ABV5WAE3_9BACI</name>
<feature type="transmembrane region" description="Helical" evidence="1">
    <location>
        <begin position="94"/>
        <end position="117"/>
    </location>
</feature>
<keyword evidence="1" id="KW-0472">Membrane</keyword>